<accession>A0AAV0MJ83</accession>
<sequence length="35" mass="3898">MIDAISSNLISTIQLCRNSSISVFFTRHHHNSPGN</sequence>
<evidence type="ECO:0000313" key="2">
    <source>
        <dbReference type="Proteomes" id="UP001154282"/>
    </source>
</evidence>
<dbReference type="EMBL" id="CAMGYJ010000007">
    <property type="protein sequence ID" value="CAI0446829.1"/>
    <property type="molecule type" value="Genomic_DNA"/>
</dbReference>
<reference evidence="1" key="1">
    <citation type="submission" date="2022-08" db="EMBL/GenBank/DDBJ databases">
        <authorList>
            <person name="Gutierrez-Valencia J."/>
        </authorList>
    </citation>
    <scope>NUCLEOTIDE SEQUENCE</scope>
</reference>
<proteinExistence type="predicted"/>
<comment type="caution">
    <text evidence="1">The sequence shown here is derived from an EMBL/GenBank/DDBJ whole genome shotgun (WGS) entry which is preliminary data.</text>
</comment>
<protein>
    <submittedName>
        <fullName evidence="1">Uncharacterized protein</fullName>
    </submittedName>
</protein>
<dbReference type="Proteomes" id="UP001154282">
    <property type="component" value="Unassembled WGS sequence"/>
</dbReference>
<keyword evidence="2" id="KW-1185">Reference proteome</keyword>
<name>A0AAV0MJ83_9ROSI</name>
<dbReference type="AlphaFoldDB" id="A0AAV0MJ83"/>
<evidence type="ECO:0000313" key="1">
    <source>
        <dbReference type="EMBL" id="CAI0446829.1"/>
    </source>
</evidence>
<organism evidence="1 2">
    <name type="scientific">Linum tenue</name>
    <dbReference type="NCBI Taxonomy" id="586396"/>
    <lineage>
        <taxon>Eukaryota</taxon>
        <taxon>Viridiplantae</taxon>
        <taxon>Streptophyta</taxon>
        <taxon>Embryophyta</taxon>
        <taxon>Tracheophyta</taxon>
        <taxon>Spermatophyta</taxon>
        <taxon>Magnoliopsida</taxon>
        <taxon>eudicotyledons</taxon>
        <taxon>Gunneridae</taxon>
        <taxon>Pentapetalae</taxon>
        <taxon>rosids</taxon>
        <taxon>fabids</taxon>
        <taxon>Malpighiales</taxon>
        <taxon>Linaceae</taxon>
        <taxon>Linum</taxon>
    </lineage>
</organism>
<gene>
    <name evidence="1" type="ORF">LITE_LOCUS29169</name>
</gene>